<keyword evidence="1" id="KW-1133">Transmembrane helix</keyword>
<organism evidence="2 3">
    <name type="scientific">Leifsonia kafniensis</name>
    <dbReference type="NCBI Taxonomy" id="475957"/>
    <lineage>
        <taxon>Bacteria</taxon>
        <taxon>Bacillati</taxon>
        <taxon>Actinomycetota</taxon>
        <taxon>Actinomycetes</taxon>
        <taxon>Micrococcales</taxon>
        <taxon>Microbacteriaceae</taxon>
        <taxon>Leifsonia</taxon>
    </lineage>
</organism>
<protein>
    <recommendedName>
        <fullName evidence="4">Histidine kinase</fullName>
    </recommendedName>
</protein>
<keyword evidence="3" id="KW-1185">Reference proteome</keyword>
<evidence type="ECO:0000256" key="1">
    <source>
        <dbReference type="SAM" id="Phobius"/>
    </source>
</evidence>
<feature type="transmembrane region" description="Helical" evidence="1">
    <location>
        <begin position="89"/>
        <end position="107"/>
    </location>
</feature>
<comment type="caution">
    <text evidence="2">The sequence shown here is derived from an EMBL/GenBank/DDBJ whole genome shotgun (WGS) entry which is preliminary data.</text>
</comment>
<dbReference type="EMBL" id="BAABCN010000003">
    <property type="protein sequence ID" value="GAA3874665.1"/>
    <property type="molecule type" value="Genomic_DNA"/>
</dbReference>
<evidence type="ECO:0000313" key="2">
    <source>
        <dbReference type="EMBL" id="GAA3874665.1"/>
    </source>
</evidence>
<dbReference type="RefSeq" id="WP_345064778.1">
    <property type="nucleotide sequence ID" value="NZ_BAABCN010000003.1"/>
</dbReference>
<keyword evidence="1" id="KW-0812">Transmembrane</keyword>
<feature type="transmembrane region" description="Helical" evidence="1">
    <location>
        <begin position="37"/>
        <end position="55"/>
    </location>
</feature>
<reference evidence="3" key="1">
    <citation type="journal article" date="2019" name="Int. J. Syst. Evol. Microbiol.">
        <title>The Global Catalogue of Microorganisms (GCM) 10K type strain sequencing project: providing services to taxonomists for standard genome sequencing and annotation.</title>
        <authorList>
            <consortium name="The Broad Institute Genomics Platform"/>
            <consortium name="The Broad Institute Genome Sequencing Center for Infectious Disease"/>
            <person name="Wu L."/>
            <person name="Ma J."/>
        </authorList>
    </citation>
    <scope>NUCLEOTIDE SEQUENCE [LARGE SCALE GENOMIC DNA]</scope>
    <source>
        <strain evidence="3">JCM 17021</strain>
    </source>
</reference>
<feature type="transmembrane region" description="Helical" evidence="1">
    <location>
        <begin position="62"/>
        <end position="83"/>
    </location>
</feature>
<keyword evidence="1" id="KW-0472">Membrane</keyword>
<name>A0ABP7KGN8_9MICO</name>
<feature type="transmembrane region" description="Helical" evidence="1">
    <location>
        <begin position="138"/>
        <end position="159"/>
    </location>
</feature>
<evidence type="ECO:0008006" key="4">
    <source>
        <dbReference type="Google" id="ProtNLM"/>
    </source>
</evidence>
<proteinExistence type="predicted"/>
<evidence type="ECO:0000313" key="3">
    <source>
        <dbReference type="Proteomes" id="UP001501803"/>
    </source>
</evidence>
<dbReference type="Proteomes" id="UP001501803">
    <property type="component" value="Unassembled WGS sequence"/>
</dbReference>
<sequence>MITVPRSLILGLAALLSGYHILLGVYSLDVPDRQGPVIVALVLYAVATLISLWPTSPMRMPLWLSFFDLAVCAALPLLVGSTLDGSSSSNGYATWYVAAVGTLMTIVATRKNQVVAWVGVGFLVVHTIVWAGPAALGSLGVIGSVVWVTIAVTLSRGLARAGRDARQFARAEREATEWQAAQEAHLYERQVRLEHTSRLAVPMLRRIVERHGRLNTVQRQECRYLEAAIRDEIRGRELLNDDVRKQVMAAHRRGAIVTLLDEGGMDDIQGPERDAILNELAAAIGSTGADTIIARTAAGSDTAAVTVVGLSSTDPSVSALGQDSPDDEVDLWLEIPRREPVQLNRNGLVSTDEK</sequence>
<feature type="transmembrane region" description="Helical" evidence="1">
    <location>
        <begin position="114"/>
        <end position="132"/>
    </location>
</feature>
<accession>A0ABP7KGN8</accession>
<gene>
    <name evidence="2" type="ORF">GCM10022381_16760</name>
</gene>